<reference evidence="1" key="1">
    <citation type="submission" date="2018-05" db="EMBL/GenBank/DDBJ databases">
        <authorList>
            <person name="Lanie J.A."/>
            <person name="Ng W.-L."/>
            <person name="Kazmierczak K.M."/>
            <person name="Andrzejewski T.M."/>
            <person name="Davidsen T.M."/>
            <person name="Wayne K.J."/>
            <person name="Tettelin H."/>
            <person name="Glass J.I."/>
            <person name="Rusch D."/>
            <person name="Podicherti R."/>
            <person name="Tsui H.-C.T."/>
            <person name="Winkler M.E."/>
        </authorList>
    </citation>
    <scope>NUCLEOTIDE SEQUENCE</scope>
</reference>
<name>A0A383C6K1_9ZZZZ</name>
<accession>A0A383C6K1</accession>
<dbReference type="AlphaFoldDB" id="A0A383C6K1"/>
<organism evidence="1">
    <name type="scientific">marine metagenome</name>
    <dbReference type="NCBI Taxonomy" id="408172"/>
    <lineage>
        <taxon>unclassified sequences</taxon>
        <taxon>metagenomes</taxon>
        <taxon>ecological metagenomes</taxon>
    </lineage>
</organism>
<sequence length="121" mass="13082">MISSALIVLILCDGMMIGMIEVMVGGTTQTLEGEAQVNRKGFRDNFEVEYILDNPEPLLETIATNDRVMGYAPRTIVGAMIASPYNTTGGLVYGVDAAKEENVSRIKDAVYAGSYPTGKDR</sequence>
<evidence type="ECO:0008006" key="2">
    <source>
        <dbReference type="Google" id="ProtNLM"/>
    </source>
</evidence>
<proteinExistence type="predicted"/>
<dbReference type="EMBL" id="UINC01205852">
    <property type="protein sequence ID" value="SVE27218.1"/>
    <property type="molecule type" value="Genomic_DNA"/>
</dbReference>
<feature type="non-terminal residue" evidence="1">
    <location>
        <position position="121"/>
    </location>
</feature>
<evidence type="ECO:0000313" key="1">
    <source>
        <dbReference type="EMBL" id="SVE27218.1"/>
    </source>
</evidence>
<protein>
    <recommendedName>
        <fullName evidence="2">MacB-like periplasmic core domain-containing protein</fullName>
    </recommendedName>
</protein>
<gene>
    <name evidence="1" type="ORF">METZ01_LOCUS480072</name>
</gene>